<evidence type="ECO:0000313" key="1">
    <source>
        <dbReference type="EMBL" id="MCG4526326.1"/>
    </source>
</evidence>
<dbReference type="InterPro" id="IPR045721">
    <property type="entry name" value="DUF6075"/>
</dbReference>
<comment type="caution">
    <text evidence="1">The sequence shown here is derived from an EMBL/GenBank/DDBJ whole genome shotgun (WGS) entry which is preliminary data.</text>
</comment>
<accession>A0ABS9M727</accession>
<protein>
    <submittedName>
        <fullName evidence="1">DUF6075 family protein</fullName>
    </submittedName>
</protein>
<dbReference type="RefSeq" id="WP_238073362.1">
    <property type="nucleotide sequence ID" value="NZ_JAKNJB010000006.1"/>
</dbReference>
<reference evidence="1 2" key="1">
    <citation type="submission" date="2022-01" db="EMBL/GenBank/DDBJ databases">
        <title>Collection of gut derived symbiotic bacterial strains cultured from healthy donors.</title>
        <authorList>
            <person name="Lin H."/>
            <person name="Kohout C."/>
            <person name="Waligurski E."/>
            <person name="Pamer E.G."/>
        </authorList>
    </citation>
    <scope>NUCLEOTIDE SEQUENCE [LARGE SCALE GENOMIC DNA]</scope>
    <source>
        <strain evidence="1 2">DFI.3.7</strain>
    </source>
</reference>
<dbReference type="EMBL" id="JAKNJB010000006">
    <property type="protein sequence ID" value="MCG4526326.1"/>
    <property type="molecule type" value="Genomic_DNA"/>
</dbReference>
<dbReference type="Proteomes" id="UP001200313">
    <property type="component" value="Unassembled WGS sequence"/>
</dbReference>
<gene>
    <name evidence="1" type="ORF">L0P79_04455</name>
</gene>
<proteinExistence type="predicted"/>
<keyword evidence="2" id="KW-1185">Reference proteome</keyword>
<evidence type="ECO:0000313" key="2">
    <source>
        <dbReference type="Proteomes" id="UP001200313"/>
    </source>
</evidence>
<dbReference type="Pfam" id="PF19552">
    <property type="entry name" value="DUF6075"/>
    <property type="match status" value="1"/>
</dbReference>
<name>A0ABS9M727_9FIRM</name>
<organism evidence="1 2">
    <name type="scientific">Intestinimonas massiliensis</name>
    <name type="common">ex Afouda et al. 2020</name>
    <dbReference type="NCBI Taxonomy" id="1673721"/>
    <lineage>
        <taxon>Bacteria</taxon>
        <taxon>Bacillati</taxon>
        <taxon>Bacillota</taxon>
        <taxon>Clostridia</taxon>
        <taxon>Eubacteriales</taxon>
        <taxon>Intestinimonas</taxon>
    </lineage>
</organism>
<sequence length="130" mass="14776">MDNLRFLSMAHKDFFLGQIEAATNAGRCTDSYFRSLAYLCGLTAETRDHFSDIFDWSDWSIRPEAAEAGWQTGTSLRVTRLAFNLWNGCGSDGGSGATEEYLPDNLFCCELMEAFFEALRIRFPEYARLQ</sequence>